<name>A0A0J6F7U7_COCPO</name>
<dbReference type="VEuPathDB" id="FungiDB:CPAG_01721"/>
<proteinExistence type="predicted"/>
<reference evidence="3" key="3">
    <citation type="journal article" date="2010" name="Genome Res.">
        <title>Population genomic sequencing of Coccidioides fungi reveals recent hybridization and transposon control.</title>
        <authorList>
            <person name="Neafsey D.E."/>
            <person name="Barker B.M."/>
            <person name="Sharpton T.J."/>
            <person name="Stajich J.E."/>
            <person name="Park D.J."/>
            <person name="Whiston E."/>
            <person name="Hung C.-Y."/>
            <person name="McMahan C."/>
            <person name="White J."/>
            <person name="Sykes S."/>
            <person name="Heiman D."/>
            <person name="Young S."/>
            <person name="Zeng Q."/>
            <person name="Abouelleil A."/>
            <person name="Aftuck L."/>
            <person name="Bessette D."/>
            <person name="Brown A."/>
            <person name="FitzGerald M."/>
            <person name="Lui A."/>
            <person name="Macdonald J.P."/>
            <person name="Priest M."/>
            <person name="Orbach M.J."/>
            <person name="Galgiani J.N."/>
            <person name="Kirkland T.N."/>
            <person name="Cole G.T."/>
            <person name="Birren B.W."/>
            <person name="Henn M.R."/>
            <person name="Taylor J.W."/>
            <person name="Rounsley S.D."/>
        </authorList>
    </citation>
    <scope>NUCLEOTIDE SEQUENCE [LARGE SCALE GENOMIC DNA]</scope>
    <source>
        <strain evidence="3">RMSCC 3488</strain>
    </source>
</reference>
<evidence type="ECO:0000256" key="1">
    <source>
        <dbReference type="SAM" id="MobiDB-lite"/>
    </source>
</evidence>
<dbReference type="Proteomes" id="UP000054567">
    <property type="component" value="Unassembled WGS sequence"/>
</dbReference>
<accession>A0A0J6F7U7</accession>
<evidence type="ECO:0000313" key="2">
    <source>
        <dbReference type="EMBL" id="KMM65370.1"/>
    </source>
</evidence>
<gene>
    <name evidence="2" type="ORF">CPAG_01721</name>
</gene>
<reference evidence="3" key="2">
    <citation type="journal article" date="2009" name="Genome Res.">
        <title>Comparative genomic analyses of the human fungal pathogens Coccidioides and their relatives.</title>
        <authorList>
            <person name="Sharpton T.J."/>
            <person name="Stajich J.E."/>
            <person name="Rounsley S.D."/>
            <person name="Gardner M.J."/>
            <person name="Wortman J.R."/>
            <person name="Jordar V.S."/>
            <person name="Maiti R."/>
            <person name="Kodira C.D."/>
            <person name="Neafsey D.E."/>
            <person name="Zeng Q."/>
            <person name="Hung C.-Y."/>
            <person name="McMahan C."/>
            <person name="Muszewska A."/>
            <person name="Grynberg M."/>
            <person name="Mandel M.A."/>
            <person name="Kellner E.M."/>
            <person name="Barker B.M."/>
            <person name="Galgiani J.N."/>
            <person name="Orbach M.J."/>
            <person name="Kirkland T.N."/>
            <person name="Cole G.T."/>
            <person name="Henn M.R."/>
            <person name="Birren B.W."/>
            <person name="Taylor J.W."/>
        </authorList>
    </citation>
    <scope>NUCLEOTIDE SEQUENCE [LARGE SCALE GENOMIC DNA]</scope>
    <source>
        <strain evidence="3">RMSCC 3488</strain>
    </source>
</reference>
<dbReference type="AlphaFoldDB" id="A0A0J6F7U7"/>
<organism evidence="2 3">
    <name type="scientific">Coccidioides posadasii RMSCC 3488</name>
    <dbReference type="NCBI Taxonomy" id="454284"/>
    <lineage>
        <taxon>Eukaryota</taxon>
        <taxon>Fungi</taxon>
        <taxon>Dikarya</taxon>
        <taxon>Ascomycota</taxon>
        <taxon>Pezizomycotina</taxon>
        <taxon>Eurotiomycetes</taxon>
        <taxon>Eurotiomycetidae</taxon>
        <taxon>Onygenales</taxon>
        <taxon>Onygenaceae</taxon>
        <taxon>Coccidioides</taxon>
    </lineage>
</organism>
<feature type="compositionally biased region" description="Acidic residues" evidence="1">
    <location>
        <begin position="27"/>
        <end position="45"/>
    </location>
</feature>
<evidence type="ECO:0000313" key="3">
    <source>
        <dbReference type="Proteomes" id="UP000054567"/>
    </source>
</evidence>
<dbReference type="EMBL" id="DS268109">
    <property type="protein sequence ID" value="KMM65370.1"/>
    <property type="molecule type" value="Genomic_DNA"/>
</dbReference>
<reference evidence="2 3" key="1">
    <citation type="submission" date="2007-06" db="EMBL/GenBank/DDBJ databases">
        <title>The Genome Sequence of Coccidioides posadasii RMSCC_3488.</title>
        <authorList>
            <consortium name="Coccidioides Genome Resources Consortium"/>
            <consortium name="The Broad Institute Genome Sequencing Platform"/>
            <person name="Henn M.R."/>
            <person name="Sykes S."/>
            <person name="Young S."/>
            <person name="Jaffe D."/>
            <person name="Berlin A."/>
            <person name="Alvarez P."/>
            <person name="Butler J."/>
            <person name="Gnerre S."/>
            <person name="Grabherr M."/>
            <person name="Mauceli E."/>
            <person name="Brockman W."/>
            <person name="Kodira C."/>
            <person name="Alvarado L."/>
            <person name="Zeng Q."/>
            <person name="Crawford M."/>
            <person name="Antoine C."/>
            <person name="Devon K."/>
            <person name="Galgiani J."/>
            <person name="Orsborn K."/>
            <person name="Lewis M.L."/>
            <person name="Nusbaum C."/>
            <person name="Galagan J."/>
            <person name="Birren B."/>
        </authorList>
    </citation>
    <scope>NUCLEOTIDE SEQUENCE [LARGE SCALE GENOMIC DNA]</scope>
    <source>
        <strain evidence="2 3">RMSCC 3488</strain>
    </source>
</reference>
<sequence length="64" mass="6932">MFSPAPHVPPSSMKALTLAVPQSSYPGEDEDDSDDSNNDTFDDEGQLPPEHYLAQAKSLNVSQL</sequence>
<feature type="region of interest" description="Disordered" evidence="1">
    <location>
        <begin position="1"/>
        <end position="52"/>
    </location>
</feature>
<protein>
    <submittedName>
        <fullName evidence="2">Uncharacterized protein</fullName>
    </submittedName>
</protein>